<gene>
    <name evidence="2" type="ORF">VNO80_24101</name>
</gene>
<keyword evidence="1" id="KW-0812">Transmembrane</keyword>
<protein>
    <submittedName>
        <fullName evidence="2">Uncharacterized protein</fullName>
    </submittedName>
</protein>
<reference evidence="2 3" key="1">
    <citation type="submission" date="2024-01" db="EMBL/GenBank/DDBJ databases">
        <title>The genomes of 5 underutilized Papilionoideae crops provide insights into root nodulation and disease resistanc.</title>
        <authorList>
            <person name="Jiang F."/>
        </authorList>
    </citation>
    <scope>NUCLEOTIDE SEQUENCE [LARGE SCALE GENOMIC DNA]</scope>
    <source>
        <strain evidence="2">JINMINGXINNONG_FW02</strain>
        <tissue evidence="2">Leaves</tissue>
    </source>
</reference>
<comment type="caution">
    <text evidence="2">The sequence shown here is derived from an EMBL/GenBank/DDBJ whole genome shotgun (WGS) entry which is preliminary data.</text>
</comment>
<dbReference type="AlphaFoldDB" id="A0AAN9LSA9"/>
<sequence>MQVATRRSSSASFNTSKAHVSVPVWNKSLRLMRKKPQPNKVLRICLGTTEERRREFSFSLVKFQQLTPKCSAGADAISINGPEGSNISTTLCFKVLFYWGKLNFFLFVATVIVIHGFGTRSVGSEKWWQARRNSGSAVLKWRPSLLQNLPTHRSDCNIFGLY</sequence>
<organism evidence="2 3">
    <name type="scientific">Phaseolus coccineus</name>
    <name type="common">Scarlet runner bean</name>
    <name type="synonym">Phaseolus multiflorus</name>
    <dbReference type="NCBI Taxonomy" id="3886"/>
    <lineage>
        <taxon>Eukaryota</taxon>
        <taxon>Viridiplantae</taxon>
        <taxon>Streptophyta</taxon>
        <taxon>Embryophyta</taxon>
        <taxon>Tracheophyta</taxon>
        <taxon>Spermatophyta</taxon>
        <taxon>Magnoliopsida</taxon>
        <taxon>eudicotyledons</taxon>
        <taxon>Gunneridae</taxon>
        <taxon>Pentapetalae</taxon>
        <taxon>rosids</taxon>
        <taxon>fabids</taxon>
        <taxon>Fabales</taxon>
        <taxon>Fabaceae</taxon>
        <taxon>Papilionoideae</taxon>
        <taxon>50 kb inversion clade</taxon>
        <taxon>NPAAA clade</taxon>
        <taxon>indigoferoid/millettioid clade</taxon>
        <taxon>Phaseoleae</taxon>
        <taxon>Phaseolus</taxon>
    </lineage>
</organism>
<keyword evidence="1" id="KW-0472">Membrane</keyword>
<accession>A0AAN9LSA9</accession>
<dbReference type="EMBL" id="JAYMYR010000009">
    <property type="protein sequence ID" value="KAK7341176.1"/>
    <property type="molecule type" value="Genomic_DNA"/>
</dbReference>
<evidence type="ECO:0000256" key="1">
    <source>
        <dbReference type="SAM" id="Phobius"/>
    </source>
</evidence>
<keyword evidence="1" id="KW-1133">Transmembrane helix</keyword>
<evidence type="ECO:0000313" key="2">
    <source>
        <dbReference type="EMBL" id="KAK7341176.1"/>
    </source>
</evidence>
<name>A0AAN9LSA9_PHACN</name>
<evidence type="ECO:0000313" key="3">
    <source>
        <dbReference type="Proteomes" id="UP001374584"/>
    </source>
</evidence>
<keyword evidence="3" id="KW-1185">Reference proteome</keyword>
<proteinExistence type="predicted"/>
<dbReference type="Proteomes" id="UP001374584">
    <property type="component" value="Unassembled WGS sequence"/>
</dbReference>
<feature type="transmembrane region" description="Helical" evidence="1">
    <location>
        <begin position="96"/>
        <end position="117"/>
    </location>
</feature>